<name>A0ABP7DHY7_9ACTN</name>
<evidence type="ECO:0000313" key="1">
    <source>
        <dbReference type="EMBL" id="GAA3705013.1"/>
    </source>
</evidence>
<accession>A0ABP7DHY7</accession>
<dbReference type="EMBL" id="BAAAYX010000008">
    <property type="protein sequence ID" value="GAA3705013.1"/>
    <property type="molecule type" value="Genomic_DNA"/>
</dbReference>
<reference evidence="2" key="1">
    <citation type="journal article" date="2019" name="Int. J. Syst. Evol. Microbiol.">
        <title>The Global Catalogue of Microorganisms (GCM) 10K type strain sequencing project: providing services to taxonomists for standard genome sequencing and annotation.</title>
        <authorList>
            <consortium name="The Broad Institute Genomics Platform"/>
            <consortium name="The Broad Institute Genome Sequencing Center for Infectious Disease"/>
            <person name="Wu L."/>
            <person name="Ma J."/>
        </authorList>
    </citation>
    <scope>NUCLEOTIDE SEQUENCE [LARGE SCALE GENOMIC DNA]</scope>
    <source>
        <strain evidence="2">JCM 16548</strain>
    </source>
</reference>
<keyword evidence="2" id="KW-1185">Reference proteome</keyword>
<gene>
    <name evidence="1" type="ORF">GCM10022204_23070</name>
</gene>
<sequence>MPVALEADLEEPSLPFQASIAGTGTATPAPPVEPGDLPVVIAVRLRWHRRFRKDRTLHYREEELASGSVQLGVYYKLKPHERKTVFVEVINKKTGHKVQSNRVTFEGQPDFPSG</sequence>
<evidence type="ECO:0000313" key="2">
    <source>
        <dbReference type="Proteomes" id="UP001500051"/>
    </source>
</evidence>
<dbReference type="RefSeq" id="WP_344812510.1">
    <property type="nucleotide sequence ID" value="NZ_BAAAYX010000008.1"/>
</dbReference>
<organism evidence="1 2">
    <name type="scientific">Microlunatus aurantiacus</name>
    <dbReference type="NCBI Taxonomy" id="446786"/>
    <lineage>
        <taxon>Bacteria</taxon>
        <taxon>Bacillati</taxon>
        <taxon>Actinomycetota</taxon>
        <taxon>Actinomycetes</taxon>
        <taxon>Propionibacteriales</taxon>
        <taxon>Propionibacteriaceae</taxon>
        <taxon>Microlunatus</taxon>
    </lineage>
</organism>
<comment type="caution">
    <text evidence="1">The sequence shown here is derived from an EMBL/GenBank/DDBJ whole genome shotgun (WGS) entry which is preliminary data.</text>
</comment>
<dbReference type="Proteomes" id="UP001500051">
    <property type="component" value="Unassembled WGS sequence"/>
</dbReference>
<proteinExistence type="predicted"/>
<protein>
    <submittedName>
        <fullName evidence="1">Uncharacterized protein</fullName>
    </submittedName>
</protein>